<organism evidence="2 3">
    <name type="scientific">Austropuccinia psidii MF-1</name>
    <dbReference type="NCBI Taxonomy" id="1389203"/>
    <lineage>
        <taxon>Eukaryota</taxon>
        <taxon>Fungi</taxon>
        <taxon>Dikarya</taxon>
        <taxon>Basidiomycota</taxon>
        <taxon>Pucciniomycotina</taxon>
        <taxon>Pucciniomycetes</taxon>
        <taxon>Pucciniales</taxon>
        <taxon>Sphaerophragmiaceae</taxon>
        <taxon>Austropuccinia</taxon>
    </lineage>
</organism>
<feature type="compositionally biased region" description="Pro residues" evidence="1">
    <location>
        <begin position="131"/>
        <end position="142"/>
    </location>
</feature>
<protein>
    <submittedName>
        <fullName evidence="2">Uncharacterized protein</fullName>
    </submittedName>
</protein>
<evidence type="ECO:0000256" key="1">
    <source>
        <dbReference type="SAM" id="MobiDB-lite"/>
    </source>
</evidence>
<dbReference type="Proteomes" id="UP000765509">
    <property type="component" value="Unassembled WGS sequence"/>
</dbReference>
<feature type="region of interest" description="Disordered" evidence="1">
    <location>
        <begin position="124"/>
        <end position="188"/>
    </location>
</feature>
<proteinExistence type="predicted"/>
<gene>
    <name evidence="2" type="ORF">O181_008889</name>
</gene>
<reference evidence="2" key="1">
    <citation type="submission" date="2021-03" db="EMBL/GenBank/DDBJ databases">
        <title>Draft genome sequence of rust myrtle Austropuccinia psidii MF-1, a brazilian biotype.</title>
        <authorList>
            <person name="Quecine M.C."/>
            <person name="Pachon D.M.R."/>
            <person name="Bonatelli M.L."/>
            <person name="Correr F.H."/>
            <person name="Franceschini L.M."/>
            <person name="Leite T.F."/>
            <person name="Margarido G.R.A."/>
            <person name="Almeida C.A."/>
            <person name="Ferrarezi J.A."/>
            <person name="Labate C.A."/>
        </authorList>
    </citation>
    <scope>NUCLEOTIDE SEQUENCE</scope>
    <source>
        <strain evidence="2">MF-1</strain>
    </source>
</reference>
<sequence length="258" mass="28429">MASSGWFDPSQTYDGYKAVEALDPASSNVRRYLWSKKDGPFGKEFPVYVAPTPDGSSGYSNLIGSKKREVSRWTNVGGPINSSLEVPISRINPEGVVKRIRQIANSPTNHDELDGEEVDVIPKSINTQYPPKSPTSPPPSPSPSTARPALGLKVRPSPIPQPLNSPMVTSQQLQPVASSSRRREDRSPLPFLATQVFYQREHWPIRVTREDPNMAIKDQDDVARLSKRVGRTSMEVIMYANDGTIPGTSSEEMTARVA</sequence>
<evidence type="ECO:0000313" key="2">
    <source>
        <dbReference type="EMBL" id="MBW0469174.1"/>
    </source>
</evidence>
<dbReference type="AlphaFoldDB" id="A0A9Q3BPR5"/>
<name>A0A9Q3BPR5_9BASI</name>
<evidence type="ECO:0000313" key="3">
    <source>
        <dbReference type="Proteomes" id="UP000765509"/>
    </source>
</evidence>
<comment type="caution">
    <text evidence="2">The sequence shown here is derived from an EMBL/GenBank/DDBJ whole genome shotgun (WGS) entry which is preliminary data.</text>
</comment>
<feature type="compositionally biased region" description="Polar residues" evidence="1">
    <location>
        <begin position="164"/>
        <end position="179"/>
    </location>
</feature>
<dbReference type="EMBL" id="AVOT02002100">
    <property type="protein sequence ID" value="MBW0469174.1"/>
    <property type="molecule type" value="Genomic_DNA"/>
</dbReference>
<accession>A0A9Q3BPR5</accession>
<keyword evidence="3" id="KW-1185">Reference proteome</keyword>